<evidence type="ECO:0000313" key="14">
    <source>
        <dbReference type="Proteomes" id="UP000280455"/>
    </source>
</evidence>
<dbReference type="GO" id="GO:0009228">
    <property type="term" value="P:thiamine biosynthetic process"/>
    <property type="evidence" value="ECO:0007669"/>
    <property type="project" value="UniProtKB-UniRule"/>
</dbReference>
<dbReference type="Pfam" id="PF02780">
    <property type="entry name" value="Transketolase_C"/>
    <property type="match status" value="1"/>
</dbReference>
<feature type="domain" description="Transketolase-like pyrimidine-binding" evidence="12">
    <location>
        <begin position="313"/>
        <end position="477"/>
    </location>
</feature>
<dbReference type="GO" id="GO:0016114">
    <property type="term" value="P:terpenoid biosynthetic process"/>
    <property type="evidence" value="ECO:0007669"/>
    <property type="project" value="UniProtKB-UniRule"/>
</dbReference>
<reference evidence="13 14" key="1">
    <citation type="submission" date="2018-03" db="EMBL/GenBank/DDBJ databases">
        <title>Diversity of phytobeneficial traits revealed by whole-genome analysis of worldwide-isolated phenazine-producing Pseudomonas spp.</title>
        <authorList>
            <person name="Biessy A."/>
            <person name="Novinscak A."/>
            <person name="Blom J."/>
            <person name="Leger G."/>
            <person name="Thomashow L.S."/>
            <person name="Cazorla F.M."/>
            <person name="Josic D."/>
            <person name="Filion M."/>
        </authorList>
    </citation>
    <scope>NUCLEOTIDE SEQUENCE [LARGE SCALE GENOMIC DNA]</scope>
    <source>
        <strain evidence="13 14">ChPhzS24</strain>
    </source>
</reference>
<dbReference type="Pfam" id="PF02779">
    <property type="entry name" value="Transket_pyr"/>
    <property type="match status" value="1"/>
</dbReference>
<dbReference type="InterPro" id="IPR020826">
    <property type="entry name" value="Transketolase_BS"/>
</dbReference>
<dbReference type="AlphaFoldDB" id="A0AAD0ZJ38"/>
<keyword evidence="8 11" id="KW-0786">Thiamine pyrophosphate</keyword>
<comment type="similarity">
    <text evidence="2 11">Belongs to the transketolase family. DXPS subfamily.</text>
</comment>
<comment type="cofactor">
    <cofactor evidence="11">
        <name>thiamine diphosphate</name>
        <dbReference type="ChEBI" id="CHEBI:58937"/>
    </cofactor>
    <text evidence="11">Binds 1 thiamine pyrophosphate per subunit.</text>
</comment>
<dbReference type="PANTHER" id="PTHR43322">
    <property type="entry name" value="1-D-DEOXYXYLULOSE 5-PHOSPHATE SYNTHASE-RELATED"/>
    <property type="match status" value="1"/>
</dbReference>
<keyword evidence="7 11" id="KW-0784">Thiamine biosynthesis</keyword>
<protein>
    <recommendedName>
        <fullName evidence="11">1-deoxy-D-xylulose-5-phosphate synthase</fullName>
        <ecNumber evidence="11">2.2.1.7</ecNumber>
    </recommendedName>
    <alternativeName>
        <fullName evidence="11">1-deoxyxylulose-5-phosphate synthase</fullName>
        <shortName evidence="11">DXP synthase</shortName>
        <shortName evidence="11">DXPS</shortName>
    </alternativeName>
</protein>
<name>A0AAD0ZJ38_9PSED</name>
<dbReference type="InterPro" id="IPR009014">
    <property type="entry name" value="Transketo_C/PFOR_II"/>
</dbReference>
<dbReference type="RefSeq" id="WP_124301576.1">
    <property type="nucleotide sequence ID" value="NZ_CP027749.1"/>
</dbReference>
<keyword evidence="6 11" id="KW-0460">Magnesium</keyword>
<proteinExistence type="inferred from homology"/>
<dbReference type="FunFam" id="3.40.50.970:FF:000005">
    <property type="entry name" value="1-deoxy-D-xylulose-5-phosphate synthase"/>
    <property type="match status" value="1"/>
</dbReference>
<dbReference type="Gene3D" id="3.40.50.920">
    <property type="match status" value="1"/>
</dbReference>
<keyword evidence="9 11" id="KW-0414">Isoprene biosynthesis</keyword>
<evidence type="ECO:0000259" key="12">
    <source>
        <dbReference type="SMART" id="SM00861"/>
    </source>
</evidence>
<dbReference type="CDD" id="cd02007">
    <property type="entry name" value="TPP_DXS"/>
    <property type="match status" value="1"/>
</dbReference>
<comment type="subunit">
    <text evidence="3 11">Homodimer.</text>
</comment>
<sequence>MFELLNTVNTPADLRALHSAALVPLADELRAFILHSVSSTGGHLAANLGTVELSIALHYVFDTPRDRIVWDVGHQSYAHKILTGRREAMAGIRQLGGISGFPRRQESEYDAFGTAHSSTSISAALGMALAARHSREPRHSIAVIGDGALSGGMAFEAMNNAGLYQDLPLLVILNDNDMSISPPVGALRHYFGKLTAQRCAVAVKERIKHLLQEAPVLRELAHRAETQVKGLMTSATLFEALGFNYSGPIDGHNLDELIPALQALKDLRGPQLLHIVTQKGHGYSPAAADPVLYHGPGRFNPVQGILPGAASQPTYTQVFGRWLCDEAERDARVVAVTPAMREGSGLVEFEQRFPARYFDVGIAEQHALTFAAGLASEGLKPVVAIYSTFLQRAYDQLIHDIAIQNLPVVLAIDRAGIVGADGATHMGAFDIAFLRCVPNLVVMAPADENECRQMLHTALLQDGPCAVRYPRGVGSGIAARSELTPLALGKGEMRRISSQSSGCRIAILAFGSMLLPALGAAETLDASVANMRFIKPLDGALIERLACNHDLLVTLEEGCVMGGAGSACLEYLATTGLSRPVLQLGLGDQFIEHGAPERLLGLCGLDAEGISASIHAFLIEHSLQDPVSDHATDRLSLRARA</sequence>
<dbReference type="EC" id="2.2.1.7" evidence="11"/>
<dbReference type="InterPro" id="IPR029061">
    <property type="entry name" value="THDP-binding"/>
</dbReference>
<evidence type="ECO:0000256" key="1">
    <source>
        <dbReference type="ARBA" id="ARBA00004980"/>
    </source>
</evidence>
<comment type="pathway">
    <text evidence="1 11">Metabolic intermediate biosynthesis; 1-deoxy-D-xylulose 5-phosphate biosynthesis; 1-deoxy-D-xylulose 5-phosphate from D-glyceraldehyde 3-phosphate and pyruvate: step 1/1.</text>
</comment>
<comment type="catalytic activity">
    <reaction evidence="11">
        <text>D-glyceraldehyde 3-phosphate + pyruvate + H(+) = 1-deoxy-D-xylulose 5-phosphate + CO2</text>
        <dbReference type="Rhea" id="RHEA:12605"/>
        <dbReference type="ChEBI" id="CHEBI:15361"/>
        <dbReference type="ChEBI" id="CHEBI:15378"/>
        <dbReference type="ChEBI" id="CHEBI:16526"/>
        <dbReference type="ChEBI" id="CHEBI:57792"/>
        <dbReference type="ChEBI" id="CHEBI:59776"/>
        <dbReference type="EC" id="2.2.1.7"/>
    </reaction>
</comment>
<keyword evidence="5 11" id="KW-0479">Metal-binding</keyword>
<dbReference type="GO" id="GO:0019288">
    <property type="term" value="P:isopentenyl diphosphate biosynthetic process, methylerythritol 4-phosphate pathway"/>
    <property type="evidence" value="ECO:0007669"/>
    <property type="project" value="TreeGrafter"/>
</dbReference>
<gene>
    <name evidence="11" type="primary">dxs</name>
    <name evidence="13" type="ORF">C4K07_3047</name>
</gene>
<dbReference type="EMBL" id="CP027750">
    <property type="protein sequence ID" value="AZE29832.1"/>
    <property type="molecule type" value="Genomic_DNA"/>
</dbReference>
<feature type="binding site" evidence="11">
    <location>
        <position position="146"/>
    </location>
    <ligand>
        <name>Mg(2+)</name>
        <dbReference type="ChEBI" id="CHEBI:18420"/>
    </ligand>
</feature>
<accession>A0AAD0ZJ38</accession>
<evidence type="ECO:0000256" key="4">
    <source>
        <dbReference type="ARBA" id="ARBA00022679"/>
    </source>
</evidence>
<dbReference type="PROSITE" id="PS00802">
    <property type="entry name" value="TRANSKETOLASE_2"/>
    <property type="match status" value="1"/>
</dbReference>
<feature type="binding site" evidence="11">
    <location>
        <position position="283"/>
    </location>
    <ligand>
        <name>thiamine diphosphate</name>
        <dbReference type="ChEBI" id="CHEBI:58937"/>
    </ligand>
</feature>
<dbReference type="InterPro" id="IPR033248">
    <property type="entry name" value="Transketolase_C"/>
</dbReference>
<feature type="binding site" evidence="11">
    <location>
        <position position="176"/>
    </location>
    <ligand>
        <name>Mg(2+)</name>
        <dbReference type="ChEBI" id="CHEBI:18420"/>
    </ligand>
</feature>
<dbReference type="CDD" id="cd07033">
    <property type="entry name" value="TPP_PYR_DXS_TK_like"/>
    <property type="match status" value="1"/>
</dbReference>
<evidence type="ECO:0000313" key="13">
    <source>
        <dbReference type="EMBL" id="AZE29832.1"/>
    </source>
</evidence>
<organism evidence="13 14">
    <name type="scientific">Pseudomonas chlororaphis subsp. aureofaciens</name>
    <dbReference type="NCBI Taxonomy" id="587851"/>
    <lineage>
        <taxon>Bacteria</taxon>
        <taxon>Pseudomonadati</taxon>
        <taxon>Pseudomonadota</taxon>
        <taxon>Gammaproteobacteria</taxon>
        <taxon>Pseudomonadales</taxon>
        <taxon>Pseudomonadaceae</taxon>
        <taxon>Pseudomonas</taxon>
    </lineage>
</organism>
<dbReference type="GO" id="GO:0000287">
    <property type="term" value="F:magnesium ion binding"/>
    <property type="evidence" value="ECO:0007669"/>
    <property type="project" value="UniProtKB-UniRule"/>
</dbReference>
<feature type="binding site" evidence="11">
    <location>
        <position position="176"/>
    </location>
    <ligand>
        <name>thiamine diphosphate</name>
        <dbReference type="ChEBI" id="CHEBI:58937"/>
    </ligand>
</feature>
<dbReference type="PROSITE" id="PS00801">
    <property type="entry name" value="TRANSKETOLASE_1"/>
    <property type="match status" value="1"/>
</dbReference>
<dbReference type="SMART" id="SM00861">
    <property type="entry name" value="Transket_pyr"/>
    <property type="match status" value="1"/>
</dbReference>
<feature type="binding site" evidence="11">
    <location>
        <begin position="147"/>
        <end position="148"/>
    </location>
    <ligand>
        <name>thiamine diphosphate</name>
        <dbReference type="ChEBI" id="CHEBI:58937"/>
    </ligand>
</feature>
<dbReference type="GO" id="GO:0005829">
    <property type="term" value="C:cytosol"/>
    <property type="evidence" value="ECO:0007669"/>
    <property type="project" value="TreeGrafter"/>
</dbReference>
<dbReference type="Pfam" id="PF13292">
    <property type="entry name" value="DXP_synthase_N"/>
    <property type="match status" value="1"/>
</dbReference>
<feature type="binding site" evidence="11">
    <location>
        <position position="364"/>
    </location>
    <ligand>
        <name>thiamine diphosphate</name>
        <dbReference type="ChEBI" id="CHEBI:58937"/>
    </ligand>
</feature>
<feature type="binding site" evidence="11">
    <location>
        <begin position="115"/>
        <end position="117"/>
    </location>
    <ligand>
        <name>thiamine diphosphate</name>
        <dbReference type="ChEBI" id="CHEBI:58937"/>
    </ligand>
</feature>
<dbReference type="NCBIfam" id="TIGR00204">
    <property type="entry name" value="dxs"/>
    <property type="match status" value="1"/>
</dbReference>
<evidence type="ECO:0000256" key="11">
    <source>
        <dbReference type="HAMAP-Rule" id="MF_00315"/>
    </source>
</evidence>
<dbReference type="Gene3D" id="3.40.50.970">
    <property type="match status" value="2"/>
</dbReference>
<comment type="cofactor">
    <cofactor evidence="11">
        <name>Mg(2+)</name>
        <dbReference type="ChEBI" id="CHEBI:18420"/>
    </cofactor>
    <text evidence="11">Binds 1 Mg(2+) ion per subunit.</text>
</comment>
<dbReference type="InterPro" id="IPR049557">
    <property type="entry name" value="Transketolase_CS"/>
</dbReference>
<dbReference type="InterPro" id="IPR005475">
    <property type="entry name" value="Transketolase-like_Pyr-bd"/>
</dbReference>
<dbReference type="GO" id="GO:0030976">
    <property type="term" value="F:thiamine pyrophosphate binding"/>
    <property type="evidence" value="ECO:0007669"/>
    <property type="project" value="UniProtKB-UniRule"/>
</dbReference>
<evidence type="ECO:0000256" key="9">
    <source>
        <dbReference type="ARBA" id="ARBA00023229"/>
    </source>
</evidence>
<comment type="function">
    <text evidence="10 11">Catalyzes the acyloin condensation reaction between C atoms 2 and 3 of pyruvate and glyceraldehyde 3-phosphate to yield 1-deoxy-D-xylulose-5-phosphate (DXP).</text>
</comment>
<dbReference type="SUPFAM" id="SSF52518">
    <property type="entry name" value="Thiamin diphosphate-binding fold (THDP-binding)"/>
    <property type="match status" value="2"/>
</dbReference>
<dbReference type="PANTHER" id="PTHR43322:SF5">
    <property type="entry name" value="1-DEOXY-D-XYLULOSE-5-PHOSPHATE SYNTHASE, CHLOROPLASTIC"/>
    <property type="match status" value="1"/>
</dbReference>
<dbReference type="FunFam" id="3.40.50.920:FF:000002">
    <property type="entry name" value="1-deoxy-D-xylulose-5-phosphate synthase"/>
    <property type="match status" value="1"/>
</dbReference>
<keyword evidence="4 11" id="KW-0808">Transferase</keyword>
<dbReference type="NCBIfam" id="NF003933">
    <property type="entry name" value="PRK05444.2-2"/>
    <property type="match status" value="1"/>
</dbReference>
<evidence type="ECO:0000256" key="7">
    <source>
        <dbReference type="ARBA" id="ARBA00022977"/>
    </source>
</evidence>
<evidence type="ECO:0000256" key="10">
    <source>
        <dbReference type="ARBA" id="ARBA00055605"/>
    </source>
</evidence>
<evidence type="ECO:0000256" key="5">
    <source>
        <dbReference type="ARBA" id="ARBA00022723"/>
    </source>
</evidence>
<dbReference type="GO" id="GO:0008661">
    <property type="term" value="F:1-deoxy-D-xylulose-5-phosphate synthase activity"/>
    <property type="evidence" value="ECO:0007669"/>
    <property type="project" value="UniProtKB-UniRule"/>
</dbReference>
<evidence type="ECO:0000256" key="2">
    <source>
        <dbReference type="ARBA" id="ARBA00011081"/>
    </source>
</evidence>
<feature type="binding site" evidence="11">
    <location>
        <position position="74"/>
    </location>
    <ligand>
        <name>thiamine diphosphate</name>
        <dbReference type="ChEBI" id="CHEBI:58937"/>
    </ligand>
</feature>
<evidence type="ECO:0000256" key="8">
    <source>
        <dbReference type="ARBA" id="ARBA00023052"/>
    </source>
</evidence>
<dbReference type="InterPro" id="IPR005477">
    <property type="entry name" value="Dxylulose-5-P_synthase"/>
</dbReference>
<evidence type="ECO:0000256" key="6">
    <source>
        <dbReference type="ARBA" id="ARBA00022842"/>
    </source>
</evidence>
<dbReference type="Proteomes" id="UP000280455">
    <property type="component" value="Chromosome"/>
</dbReference>
<evidence type="ECO:0000256" key="3">
    <source>
        <dbReference type="ARBA" id="ARBA00011738"/>
    </source>
</evidence>
<dbReference type="SUPFAM" id="SSF52922">
    <property type="entry name" value="TK C-terminal domain-like"/>
    <property type="match status" value="1"/>
</dbReference>
<dbReference type="HAMAP" id="MF_00315">
    <property type="entry name" value="DXP_synth"/>
    <property type="match status" value="1"/>
</dbReference>